<dbReference type="PANTHER" id="PTHR20858:SF17">
    <property type="entry name" value="HYDROXYMETHYLPYRIMIDINE_PHOSPHOMETHYLPYRIMIDINE KINASE THI20-RELATED"/>
    <property type="match status" value="1"/>
</dbReference>
<dbReference type="InterPro" id="IPR013749">
    <property type="entry name" value="PM/HMP-P_kinase-1"/>
</dbReference>
<accession>A0AAE2YNM0</accession>
<evidence type="ECO:0000313" key="5">
    <source>
        <dbReference type="Proteomes" id="UP001197378"/>
    </source>
</evidence>
<dbReference type="GO" id="GO:0008972">
    <property type="term" value="F:phosphomethylpyrimidine kinase activity"/>
    <property type="evidence" value="ECO:0007669"/>
    <property type="project" value="InterPro"/>
</dbReference>
<dbReference type="GO" id="GO:0009228">
    <property type="term" value="P:thiamine biosynthetic process"/>
    <property type="evidence" value="ECO:0007669"/>
    <property type="project" value="InterPro"/>
</dbReference>
<evidence type="ECO:0000256" key="1">
    <source>
        <dbReference type="ARBA" id="ARBA00004948"/>
    </source>
</evidence>
<dbReference type="GO" id="GO:0005829">
    <property type="term" value="C:cytosol"/>
    <property type="evidence" value="ECO:0007669"/>
    <property type="project" value="TreeGrafter"/>
</dbReference>
<evidence type="ECO:0000256" key="2">
    <source>
        <dbReference type="ARBA" id="ARBA00012135"/>
    </source>
</evidence>
<reference evidence="4" key="1">
    <citation type="journal article" date="2021" name="ISME J.">
        <title>Genomic evolution of the class Acidithiobacillia: deep-branching Proteobacteria living in extreme acidic conditions.</title>
        <authorList>
            <person name="Moya-Beltran A."/>
            <person name="Beard S."/>
            <person name="Rojas-Villalobos C."/>
            <person name="Issotta F."/>
            <person name="Gallardo Y."/>
            <person name="Ulloa R."/>
            <person name="Giaveno A."/>
            <person name="Degli Esposti M."/>
            <person name="Johnson D.B."/>
            <person name="Quatrini R."/>
        </authorList>
    </citation>
    <scope>NUCLEOTIDE SEQUENCE</scope>
    <source>
        <strain evidence="4">VAN18-1</strain>
    </source>
</reference>
<dbReference type="EMBL" id="JAAXYO010000036">
    <property type="protein sequence ID" value="MBU2787168.1"/>
    <property type="molecule type" value="Genomic_DNA"/>
</dbReference>
<dbReference type="CDD" id="cd01169">
    <property type="entry name" value="HMPP_kinase"/>
    <property type="match status" value="1"/>
</dbReference>
<proteinExistence type="predicted"/>
<dbReference type="InterPro" id="IPR029056">
    <property type="entry name" value="Ribokinase-like"/>
</dbReference>
<keyword evidence="4" id="KW-0808">Transferase</keyword>
<comment type="pathway">
    <text evidence="1">Cofactor biosynthesis; thiamine diphosphate biosynthesis.</text>
</comment>
<feature type="domain" description="Pyridoxamine kinase/Phosphomethylpyrimidine kinase" evidence="3">
    <location>
        <begin position="19"/>
        <end position="251"/>
    </location>
</feature>
<keyword evidence="5" id="KW-1185">Reference proteome</keyword>
<dbReference type="Proteomes" id="UP001197378">
    <property type="component" value="Unassembled WGS sequence"/>
</dbReference>
<dbReference type="SUPFAM" id="SSF53613">
    <property type="entry name" value="Ribokinase-like"/>
    <property type="match status" value="1"/>
</dbReference>
<dbReference type="Pfam" id="PF08543">
    <property type="entry name" value="Phos_pyr_kin"/>
    <property type="match status" value="1"/>
</dbReference>
<dbReference type="AlphaFoldDB" id="A0AAE2YNM0"/>
<dbReference type="PANTHER" id="PTHR20858">
    <property type="entry name" value="PHOSPHOMETHYLPYRIMIDINE KINASE"/>
    <property type="match status" value="1"/>
</dbReference>
<dbReference type="EC" id="2.7.1.49" evidence="2"/>
<comment type="caution">
    <text evidence="4">The sequence shown here is derived from an EMBL/GenBank/DDBJ whole genome shotgun (WGS) entry which is preliminary data.</text>
</comment>
<dbReference type="RefSeq" id="WP_215872164.1">
    <property type="nucleotide sequence ID" value="NZ_JAAXYO010000036.1"/>
</dbReference>
<protein>
    <recommendedName>
        <fullName evidence="2">hydroxymethylpyrimidine kinase</fullName>
        <ecNumber evidence="2">2.7.1.49</ecNumber>
    </recommendedName>
</protein>
<evidence type="ECO:0000313" key="4">
    <source>
        <dbReference type="EMBL" id="MBU2787168.1"/>
    </source>
</evidence>
<dbReference type="GO" id="GO:0008902">
    <property type="term" value="F:hydroxymethylpyrimidine kinase activity"/>
    <property type="evidence" value="ECO:0007669"/>
    <property type="project" value="UniProtKB-EC"/>
</dbReference>
<dbReference type="InterPro" id="IPR004399">
    <property type="entry name" value="HMP/HMP-P_kinase_dom"/>
</dbReference>
<evidence type="ECO:0000259" key="3">
    <source>
        <dbReference type="Pfam" id="PF08543"/>
    </source>
</evidence>
<keyword evidence="4" id="KW-0418">Kinase</keyword>
<organism evidence="4 5">
    <name type="scientific">Igneacidithiobacillus copahuensis</name>
    <dbReference type="NCBI Taxonomy" id="2724909"/>
    <lineage>
        <taxon>Bacteria</taxon>
        <taxon>Pseudomonadati</taxon>
        <taxon>Pseudomonadota</taxon>
        <taxon>Acidithiobacillia</taxon>
        <taxon>Acidithiobacillales</taxon>
        <taxon>Acidithiobacillaceae</taxon>
        <taxon>Igneacidithiobacillus</taxon>
    </lineage>
</organism>
<gene>
    <name evidence="4" type="ORF">HFQ13_02895</name>
</gene>
<dbReference type="Gene3D" id="3.40.1190.20">
    <property type="match status" value="1"/>
</dbReference>
<name>A0AAE2YNM0_9PROT</name>
<sequence length="261" mass="27209">MSCPAPPSRPVVLSIAGADPSSGAGLQADLLTGAALGVHVCTALTAWTVQDSHGVLRVQTLDAADTRAQLETLLADFSVAVVKIGLIGSLPMAKMLRDFLLVRCDLPLVIDPIWRAGGGQELADAALRDFLREELLPLARIATPNLPEALQLTGADTADGAACAWPGDWLLISDGHGAAAQLDNRLYQRGTLAGRYPQPRLPGSYHGTGCTLSTAIAAGLAYGQSVPDAVASSLAFTHAAVAKAYRAGHGQFFLDRWAARP</sequence>